<organism evidence="2 3">
    <name type="scientific">Austropuccinia psidii MF-1</name>
    <dbReference type="NCBI Taxonomy" id="1389203"/>
    <lineage>
        <taxon>Eukaryota</taxon>
        <taxon>Fungi</taxon>
        <taxon>Dikarya</taxon>
        <taxon>Basidiomycota</taxon>
        <taxon>Pucciniomycotina</taxon>
        <taxon>Pucciniomycetes</taxon>
        <taxon>Pucciniales</taxon>
        <taxon>Sphaerophragmiaceae</taxon>
        <taxon>Austropuccinia</taxon>
    </lineage>
</organism>
<reference evidence="2" key="1">
    <citation type="submission" date="2021-03" db="EMBL/GenBank/DDBJ databases">
        <title>Draft genome sequence of rust myrtle Austropuccinia psidii MF-1, a brazilian biotype.</title>
        <authorList>
            <person name="Quecine M.C."/>
            <person name="Pachon D.M.R."/>
            <person name="Bonatelli M.L."/>
            <person name="Correr F.H."/>
            <person name="Franceschini L.M."/>
            <person name="Leite T.F."/>
            <person name="Margarido G.R.A."/>
            <person name="Almeida C.A."/>
            <person name="Ferrarezi J.A."/>
            <person name="Labate C.A."/>
        </authorList>
    </citation>
    <scope>NUCLEOTIDE SEQUENCE</scope>
    <source>
        <strain evidence="2">MF-1</strain>
    </source>
</reference>
<keyword evidence="1" id="KW-0175">Coiled coil</keyword>
<accession>A0A9Q3FR44</accession>
<dbReference type="Proteomes" id="UP000765509">
    <property type="component" value="Unassembled WGS sequence"/>
</dbReference>
<evidence type="ECO:0000313" key="2">
    <source>
        <dbReference type="EMBL" id="MBW0543067.1"/>
    </source>
</evidence>
<gene>
    <name evidence="2" type="ORF">O181_082782</name>
</gene>
<protein>
    <submittedName>
        <fullName evidence="2">Uncharacterized protein</fullName>
    </submittedName>
</protein>
<name>A0A9Q3FR44_9BASI</name>
<comment type="caution">
    <text evidence="2">The sequence shown here is derived from an EMBL/GenBank/DDBJ whole genome shotgun (WGS) entry which is preliminary data.</text>
</comment>
<sequence length="161" mass="19052">MNYDIIIDNLTEQLTKLSISVEKFQEKPSSHQKLLLYHLENSDEERINLKDDIQSEMRLITEKMDKMKEANLNMPKLSTPFYHMRSPVQPEEEIKNSFITDLSHKYKNQVLIKEALQLKGWPTFTSEGQYDHMSFIKTIDMLQEDYSIPDELITARLHSLF</sequence>
<dbReference type="EMBL" id="AVOT02047789">
    <property type="protein sequence ID" value="MBW0543067.1"/>
    <property type="molecule type" value="Genomic_DNA"/>
</dbReference>
<evidence type="ECO:0000313" key="3">
    <source>
        <dbReference type="Proteomes" id="UP000765509"/>
    </source>
</evidence>
<proteinExistence type="predicted"/>
<evidence type="ECO:0000256" key="1">
    <source>
        <dbReference type="SAM" id="Coils"/>
    </source>
</evidence>
<keyword evidence="3" id="KW-1185">Reference proteome</keyword>
<dbReference type="AlphaFoldDB" id="A0A9Q3FR44"/>
<feature type="coiled-coil region" evidence="1">
    <location>
        <begin position="7"/>
        <end position="70"/>
    </location>
</feature>